<organism evidence="1 2">
    <name type="scientific">Clonostachys chloroleuca</name>
    <dbReference type="NCBI Taxonomy" id="1926264"/>
    <lineage>
        <taxon>Eukaryota</taxon>
        <taxon>Fungi</taxon>
        <taxon>Dikarya</taxon>
        <taxon>Ascomycota</taxon>
        <taxon>Pezizomycotina</taxon>
        <taxon>Sordariomycetes</taxon>
        <taxon>Hypocreomycetidae</taxon>
        <taxon>Hypocreales</taxon>
        <taxon>Bionectriaceae</taxon>
        <taxon>Clonostachys</taxon>
    </lineage>
</organism>
<dbReference type="AlphaFoldDB" id="A0AA35M7P3"/>
<dbReference type="EMBL" id="CABFNP030001195">
    <property type="protein sequence ID" value="CAI6091842.1"/>
    <property type="molecule type" value="Genomic_DNA"/>
</dbReference>
<proteinExistence type="predicted"/>
<evidence type="ECO:0000313" key="1">
    <source>
        <dbReference type="EMBL" id="CAI6091842.1"/>
    </source>
</evidence>
<dbReference type="Proteomes" id="UP001160390">
    <property type="component" value="Unassembled WGS sequence"/>
</dbReference>
<sequence>MAFISLRSISNYSTRSWAFLHNGLCSALMLGFIEQTKGLEETKDIQTQLIASLEASQEPKGRIALEYLSKSPRKLADELNLTRTTGPGQVATEAFSAPALQLRTPRFQQN</sequence>
<keyword evidence="2" id="KW-1185">Reference proteome</keyword>
<accession>A0AA35M7P3</accession>
<evidence type="ECO:0000313" key="2">
    <source>
        <dbReference type="Proteomes" id="UP001160390"/>
    </source>
</evidence>
<protein>
    <submittedName>
        <fullName evidence="1">Uncharacterized protein</fullName>
    </submittedName>
</protein>
<reference evidence="1" key="1">
    <citation type="submission" date="2023-01" db="EMBL/GenBank/DDBJ databases">
        <authorList>
            <person name="Piombo E."/>
        </authorList>
    </citation>
    <scope>NUCLEOTIDE SEQUENCE</scope>
</reference>
<gene>
    <name evidence="1" type="ORF">CCHLO57077_00005983</name>
</gene>
<name>A0AA35M7P3_9HYPO</name>
<comment type="caution">
    <text evidence="1">The sequence shown here is derived from an EMBL/GenBank/DDBJ whole genome shotgun (WGS) entry which is preliminary data.</text>
</comment>
<feature type="non-terminal residue" evidence="1">
    <location>
        <position position="110"/>
    </location>
</feature>